<sequence>MEKLMFFGAGQAYRNLRNKVEFNFEKVEIVGLIDNDKSKQGIVMDGMSVYSPKEALKLNYDYIIVLGLYAGEMESQLISEGVDKQKIVKPSELNSHAHWFKARELNVFCSNKTMSDTLVNQRRHPIVLFSSLIYAGGPLALLRMAMILKKNGYDIIVVVKENGPALKEYLDADISVIIDPNIRIGIIPERTWIDNASVIVLNGLHAAPFISGLPSNIPIVWWLHDPEEYYVRMGFDFESLNLDNVDVYAVSDRAWEPLNKRFPYLNKQLLRYGIPTMKIYDNPERFTGKLVFAVLGKVHSIKGQDLFLEAVAQMSQEKRAQCEFWVIGNMEDKFADELRQKATEISNFRFMGEYDREGINKLYAQISVVVTPSRADMLPTVTVEAAMHGIPSIVSENAGTVKFINDGVNGIIMKSNNTRDLASKMEWAVEHRCELQQMGEASKAIYKDFFTINIFEKNVLNIIEKKLNKHS</sequence>
<keyword evidence="2" id="KW-1185">Reference proteome</keyword>
<organism evidence="1 2">
    <name type="scientific">Anaerovibrio lipolyticus</name>
    <dbReference type="NCBI Taxonomy" id="82374"/>
    <lineage>
        <taxon>Bacteria</taxon>
        <taxon>Bacillati</taxon>
        <taxon>Bacillota</taxon>
        <taxon>Negativicutes</taxon>
        <taxon>Selenomonadales</taxon>
        <taxon>Selenomonadaceae</taxon>
        <taxon>Anaerovibrio</taxon>
    </lineage>
</organism>
<evidence type="ECO:0000313" key="1">
    <source>
        <dbReference type="EMBL" id="KHM52427.1"/>
    </source>
</evidence>
<name>A0A0B2K2R6_9FIRM</name>
<dbReference type="STRING" id="82374.NZ47_04975"/>
<dbReference type="Gene3D" id="3.40.50.2000">
    <property type="entry name" value="Glycogen Phosphorylase B"/>
    <property type="match status" value="1"/>
</dbReference>
<dbReference type="Pfam" id="PF16994">
    <property type="entry name" value="Glyco_trans_4_5"/>
    <property type="match status" value="1"/>
</dbReference>
<dbReference type="AlphaFoldDB" id="A0A0B2K2R6"/>
<dbReference type="Pfam" id="PF13692">
    <property type="entry name" value="Glyco_trans_1_4"/>
    <property type="match status" value="1"/>
</dbReference>
<dbReference type="InterPro" id="IPR041693">
    <property type="entry name" value="Glyco_trans_4_5"/>
</dbReference>
<dbReference type="GO" id="GO:0016757">
    <property type="term" value="F:glycosyltransferase activity"/>
    <property type="evidence" value="ECO:0007669"/>
    <property type="project" value="TreeGrafter"/>
</dbReference>
<dbReference type="EMBL" id="JSCE01000095">
    <property type="protein sequence ID" value="KHM52427.1"/>
    <property type="molecule type" value="Genomic_DNA"/>
</dbReference>
<dbReference type="InterPro" id="IPR050194">
    <property type="entry name" value="Glycosyltransferase_grp1"/>
</dbReference>
<evidence type="ECO:0000313" key="2">
    <source>
        <dbReference type="Proteomes" id="UP000030993"/>
    </source>
</evidence>
<reference evidence="1 2" key="1">
    <citation type="journal article" date="2013" name="PLoS ONE">
        <title>Identification and characterization of three novel lipases belonging to families II and V from Anaerovibrio lipolyticus 5ST.</title>
        <authorList>
            <person name="Prive F."/>
            <person name="Kaderbhai N.N."/>
            <person name="Girdwood S."/>
            <person name="Worgan H.J."/>
            <person name="Pinloche E."/>
            <person name="Scollan N.D."/>
            <person name="Huws S.A."/>
            <person name="Newbold C.J."/>
        </authorList>
    </citation>
    <scope>NUCLEOTIDE SEQUENCE [LARGE SCALE GENOMIC DNA]</scope>
    <source>
        <strain evidence="1 2">5S</strain>
    </source>
</reference>
<accession>A0A0B2K2R6</accession>
<protein>
    <submittedName>
        <fullName evidence="1">Uncharacterized protein</fullName>
    </submittedName>
</protein>
<proteinExistence type="predicted"/>
<dbReference type="Gene3D" id="3.40.50.720">
    <property type="entry name" value="NAD(P)-binding Rossmann-like Domain"/>
    <property type="match status" value="1"/>
</dbReference>
<dbReference type="CDD" id="cd03801">
    <property type="entry name" value="GT4_PimA-like"/>
    <property type="match status" value="1"/>
</dbReference>
<dbReference type="SUPFAM" id="SSF53756">
    <property type="entry name" value="UDP-Glycosyltransferase/glycogen phosphorylase"/>
    <property type="match status" value="1"/>
</dbReference>
<comment type="caution">
    <text evidence="1">The sequence shown here is derived from an EMBL/GenBank/DDBJ whole genome shotgun (WGS) entry which is preliminary data.</text>
</comment>
<dbReference type="RefSeq" id="WP_039207096.1">
    <property type="nucleotide sequence ID" value="NZ_JSCE01000095.1"/>
</dbReference>
<dbReference type="PANTHER" id="PTHR45947:SF3">
    <property type="entry name" value="SULFOQUINOVOSYL TRANSFERASE SQD2"/>
    <property type="match status" value="1"/>
</dbReference>
<dbReference type="PANTHER" id="PTHR45947">
    <property type="entry name" value="SULFOQUINOVOSYL TRANSFERASE SQD2"/>
    <property type="match status" value="1"/>
</dbReference>
<gene>
    <name evidence="1" type="ORF">NZ47_04975</name>
</gene>
<dbReference type="Proteomes" id="UP000030993">
    <property type="component" value="Unassembled WGS sequence"/>
</dbReference>